<proteinExistence type="inferred from homology"/>
<keyword evidence="3" id="KW-0813">Transport</keyword>
<reference evidence="7 8" key="1">
    <citation type="submission" date="2020-02" db="EMBL/GenBank/DDBJ databases">
        <title>complete genome sequence of Rhodobacteraceae bacterium.</title>
        <authorList>
            <person name="Park J."/>
            <person name="Kim Y.-S."/>
            <person name="Kim K.-H."/>
        </authorList>
    </citation>
    <scope>NUCLEOTIDE SEQUENCE [LARGE SCALE GENOMIC DNA]</scope>
    <source>
        <strain evidence="7 8">RR4-56</strain>
    </source>
</reference>
<dbReference type="InterPro" id="IPR038404">
    <property type="entry name" value="TRAP_DctP_sf"/>
</dbReference>
<feature type="signal peptide" evidence="6">
    <location>
        <begin position="1"/>
        <end position="30"/>
    </location>
</feature>
<dbReference type="GO" id="GO:0042597">
    <property type="term" value="C:periplasmic space"/>
    <property type="evidence" value="ECO:0007669"/>
    <property type="project" value="UniProtKB-SubCell"/>
</dbReference>
<evidence type="ECO:0000256" key="5">
    <source>
        <dbReference type="ARBA" id="ARBA00022764"/>
    </source>
</evidence>
<dbReference type="AlphaFoldDB" id="A0A7L5BTR6"/>
<evidence type="ECO:0000313" key="8">
    <source>
        <dbReference type="Proteomes" id="UP000503336"/>
    </source>
</evidence>
<evidence type="ECO:0000256" key="3">
    <source>
        <dbReference type="ARBA" id="ARBA00022448"/>
    </source>
</evidence>
<dbReference type="Gene3D" id="3.40.190.170">
    <property type="entry name" value="Bacterial extracellular solute-binding protein, family 7"/>
    <property type="match status" value="1"/>
</dbReference>
<feature type="chain" id="PRO_5029626348" evidence="6">
    <location>
        <begin position="31"/>
        <end position="339"/>
    </location>
</feature>
<evidence type="ECO:0000256" key="2">
    <source>
        <dbReference type="ARBA" id="ARBA00009023"/>
    </source>
</evidence>
<dbReference type="RefSeq" id="WP_165096313.1">
    <property type="nucleotide sequence ID" value="NZ_CP049056.1"/>
</dbReference>
<dbReference type="EMBL" id="CP049056">
    <property type="protein sequence ID" value="QIE55055.1"/>
    <property type="molecule type" value="Genomic_DNA"/>
</dbReference>
<keyword evidence="5" id="KW-0574">Periplasm</keyword>
<dbReference type="KEGG" id="hdh:G5B40_06050"/>
<dbReference type="InterPro" id="IPR018389">
    <property type="entry name" value="DctP_fam"/>
</dbReference>
<comment type="similarity">
    <text evidence="2">Belongs to the bacterial solute-binding protein 7 family.</text>
</comment>
<evidence type="ECO:0000313" key="7">
    <source>
        <dbReference type="EMBL" id="QIE55055.1"/>
    </source>
</evidence>
<evidence type="ECO:0000256" key="4">
    <source>
        <dbReference type="ARBA" id="ARBA00022729"/>
    </source>
</evidence>
<dbReference type="Proteomes" id="UP000503336">
    <property type="component" value="Chromosome"/>
</dbReference>
<dbReference type="CDD" id="cd13603">
    <property type="entry name" value="PBP2_TRAP_Siap_TeaA_like"/>
    <property type="match status" value="1"/>
</dbReference>
<gene>
    <name evidence="7" type="ORF">G5B40_06050</name>
</gene>
<dbReference type="GO" id="GO:0055085">
    <property type="term" value="P:transmembrane transport"/>
    <property type="evidence" value="ECO:0007669"/>
    <property type="project" value="InterPro"/>
</dbReference>
<sequence>MFQFIGRLSATAVGAAALTATMFGAAPASAEEIVARLSYHWAPAHQSAIFCEEFAKRVNERGEGKIRIETFPSGQLFGIREIMGALSSGAVELGGVVGVVSFPPVDKNYNVEAMPGMFKDFAQLRRFFQEDETGQEIWNGVLKRTRTQFIGYNPTGPYMTFSAVRPLTSPEAFVGLKARYLAGIERPRWSALGADAVSMPTREVYTALQNGMIDTFNTVPAAIKAYSWWEHVKYGQLPFLFHADAFTLANQAWYDDLPDDVKQILLEVGAEIGAESTKSIMEFSTQVLNEFEERGGQVDTLTDEQLAAFTKVDDEKVIPELGDFVDANVIEAARAFVAN</sequence>
<organism evidence="7 8">
    <name type="scientific">Pikeienuella piscinae</name>
    <dbReference type="NCBI Taxonomy" id="2748098"/>
    <lineage>
        <taxon>Bacteria</taxon>
        <taxon>Pseudomonadati</taxon>
        <taxon>Pseudomonadota</taxon>
        <taxon>Alphaproteobacteria</taxon>
        <taxon>Rhodobacterales</taxon>
        <taxon>Paracoccaceae</taxon>
        <taxon>Pikeienuella</taxon>
    </lineage>
</organism>
<protein>
    <submittedName>
        <fullName evidence="7">TRAP transporter substrate-binding protein</fullName>
    </submittedName>
</protein>
<dbReference type="PANTHER" id="PTHR33376">
    <property type="match status" value="1"/>
</dbReference>
<evidence type="ECO:0000256" key="6">
    <source>
        <dbReference type="SAM" id="SignalP"/>
    </source>
</evidence>
<dbReference type="Pfam" id="PF03480">
    <property type="entry name" value="DctP"/>
    <property type="match status" value="1"/>
</dbReference>
<dbReference type="PANTHER" id="PTHR33376:SF7">
    <property type="entry name" value="C4-DICARBOXYLATE-BINDING PROTEIN DCTB"/>
    <property type="match status" value="1"/>
</dbReference>
<comment type="subcellular location">
    <subcellularLocation>
        <location evidence="1">Periplasm</location>
    </subcellularLocation>
</comment>
<evidence type="ECO:0000256" key="1">
    <source>
        <dbReference type="ARBA" id="ARBA00004418"/>
    </source>
</evidence>
<dbReference type="NCBIfam" id="NF037995">
    <property type="entry name" value="TRAP_S1"/>
    <property type="match status" value="1"/>
</dbReference>
<keyword evidence="4 6" id="KW-0732">Signal</keyword>
<name>A0A7L5BTR6_9RHOB</name>
<accession>A0A7L5BTR6</accession>
<keyword evidence="8" id="KW-1185">Reference proteome</keyword>